<evidence type="ECO:0000313" key="1">
    <source>
        <dbReference type="Ensembl" id="ENSORLP00000031041.1"/>
    </source>
</evidence>
<dbReference type="InterPro" id="IPR036397">
    <property type="entry name" value="RNaseH_sf"/>
</dbReference>
<keyword evidence="2" id="KW-1185">Reference proteome</keyword>
<evidence type="ECO:0000313" key="2">
    <source>
        <dbReference type="Proteomes" id="UP000001038"/>
    </source>
</evidence>
<reference evidence="1 2" key="1">
    <citation type="journal article" date="2007" name="Nature">
        <title>The medaka draft genome and insights into vertebrate genome evolution.</title>
        <authorList>
            <person name="Kasahara M."/>
            <person name="Naruse K."/>
            <person name="Sasaki S."/>
            <person name="Nakatani Y."/>
            <person name="Qu W."/>
            <person name="Ahsan B."/>
            <person name="Yamada T."/>
            <person name="Nagayasu Y."/>
            <person name="Doi K."/>
            <person name="Kasai Y."/>
            <person name="Jindo T."/>
            <person name="Kobayashi D."/>
            <person name="Shimada A."/>
            <person name="Toyoda A."/>
            <person name="Kuroki Y."/>
            <person name="Fujiyama A."/>
            <person name="Sasaki T."/>
            <person name="Shimizu A."/>
            <person name="Asakawa S."/>
            <person name="Shimizu N."/>
            <person name="Hashimoto S."/>
            <person name="Yang J."/>
            <person name="Lee Y."/>
            <person name="Matsushima K."/>
            <person name="Sugano S."/>
            <person name="Sakaizumi M."/>
            <person name="Narita T."/>
            <person name="Ohishi K."/>
            <person name="Haga S."/>
            <person name="Ohta F."/>
            <person name="Nomoto H."/>
            <person name="Nogata K."/>
            <person name="Morishita T."/>
            <person name="Endo T."/>
            <person name="Shin-I T."/>
            <person name="Takeda H."/>
            <person name="Morishita S."/>
            <person name="Kohara Y."/>
        </authorList>
    </citation>
    <scope>NUCLEOTIDE SEQUENCE [LARGE SCALE GENOMIC DNA]</scope>
    <source>
        <strain evidence="1 2">Hd-rR</strain>
    </source>
</reference>
<protein>
    <recommendedName>
        <fullName evidence="3">Tc1-like transposase DDE domain-containing protein</fullName>
    </recommendedName>
</protein>
<accession>A0A3B3HGJ0</accession>
<reference evidence="1" key="3">
    <citation type="submission" date="2025-09" db="UniProtKB">
        <authorList>
            <consortium name="Ensembl"/>
        </authorList>
    </citation>
    <scope>IDENTIFICATION</scope>
    <source>
        <strain evidence="1">Hd-rR</strain>
    </source>
</reference>
<dbReference type="STRING" id="8090.ENSORLP00000031041"/>
<proteinExistence type="predicted"/>
<dbReference type="InParanoid" id="A0A3B3HGJ0"/>
<dbReference type="Bgee" id="ENSORLG00000022485">
    <property type="expression patterns" value="Expressed in mesonephros and 1 other cell type or tissue"/>
</dbReference>
<dbReference type="Ensembl" id="ENSORLT00000045444.1">
    <property type="protein sequence ID" value="ENSORLP00000031041.1"/>
    <property type="gene ID" value="ENSORLG00000022485.1"/>
</dbReference>
<dbReference type="GO" id="GO:0003676">
    <property type="term" value="F:nucleic acid binding"/>
    <property type="evidence" value="ECO:0007669"/>
    <property type="project" value="InterPro"/>
</dbReference>
<dbReference type="AlphaFoldDB" id="A0A3B3HGJ0"/>
<name>A0A3B3HGJ0_ORYLA</name>
<dbReference type="Gene3D" id="3.30.420.10">
    <property type="entry name" value="Ribonuclease H-like superfamily/Ribonuclease H"/>
    <property type="match status" value="1"/>
</dbReference>
<evidence type="ECO:0008006" key="3">
    <source>
        <dbReference type="Google" id="ProtNLM"/>
    </source>
</evidence>
<sequence length="156" mass="17552">MVPSGGRATVWADIASQHKTDLVIVNGPVTVHSYFRVIIQPIITPEFRQHTPNFLFMDDNAPPHCAGIVTARIQEIRVSHMVWPAMTPDLNSMEYMDQLKQRLNDQTPPQSDLAELHVALVKKWISLPRNNIMRLGRSKRSCCQAVIAANGGNTHY</sequence>
<dbReference type="GeneTree" id="ENSGT01030000235357"/>
<organism evidence="1 2">
    <name type="scientific">Oryzias latipes</name>
    <name type="common">Japanese rice fish</name>
    <name type="synonym">Japanese killifish</name>
    <dbReference type="NCBI Taxonomy" id="8090"/>
    <lineage>
        <taxon>Eukaryota</taxon>
        <taxon>Metazoa</taxon>
        <taxon>Chordata</taxon>
        <taxon>Craniata</taxon>
        <taxon>Vertebrata</taxon>
        <taxon>Euteleostomi</taxon>
        <taxon>Actinopterygii</taxon>
        <taxon>Neopterygii</taxon>
        <taxon>Teleostei</taxon>
        <taxon>Neoteleostei</taxon>
        <taxon>Acanthomorphata</taxon>
        <taxon>Ovalentaria</taxon>
        <taxon>Atherinomorphae</taxon>
        <taxon>Beloniformes</taxon>
        <taxon>Adrianichthyidae</taxon>
        <taxon>Oryziinae</taxon>
        <taxon>Oryzias</taxon>
    </lineage>
</organism>
<reference evidence="1" key="2">
    <citation type="submission" date="2025-08" db="UniProtKB">
        <authorList>
            <consortium name="Ensembl"/>
        </authorList>
    </citation>
    <scope>IDENTIFICATION</scope>
    <source>
        <strain evidence="1">Hd-rR</strain>
    </source>
</reference>
<dbReference type="Proteomes" id="UP000001038">
    <property type="component" value="Chromosome 12"/>
</dbReference>